<feature type="non-terminal residue" evidence="3">
    <location>
        <position position="120"/>
    </location>
</feature>
<dbReference type="AlphaFoldDB" id="A0AAD8A070"/>
<feature type="compositionally biased region" description="Basic and acidic residues" evidence="1">
    <location>
        <begin position="105"/>
        <end position="114"/>
    </location>
</feature>
<evidence type="ECO:0000313" key="4">
    <source>
        <dbReference type="Proteomes" id="UP001233999"/>
    </source>
</evidence>
<feature type="region of interest" description="Disordered" evidence="1">
    <location>
        <begin position="76"/>
        <end position="120"/>
    </location>
</feature>
<keyword evidence="4" id="KW-1185">Reference proteome</keyword>
<feature type="transmembrane region" description="Helical" evidence="2">
    <location>
        <begin position="18"/>
        <end position="37"/>
    </location>
</feature>
<evidence type="ECO:0000256" key="2">
    <source>
        <dbReference type="SAM" id="Phobius"/>
    </source>
</evidence>
<dbReference type="Proteomes" id="UP001233999">
    <property type="component" value="Unassembled WGS sequence"/>
</dbReference>
<organism evidence="3 4">
    <name type="scientific">Diploptera punctata</name>
    <name type="common">Pacific beetle cockroach</name>
    <dbReference type="NCBI Taxonomy" id="6984"/>
    <lineage>
        <taxon>Eukaryota</taxon>
        <taxon>Metazoa</taxon>
        <taxon>Ecdysozoa</taxon>
        <taxon>Arthropoda</taxon>
        <taxon>Hexapoda</taxon>
        <taxon>Insecta</taxon>
        <taxon>Pterygota</taxon>
        <taxon>Neoptera</taxon>
        <taxon>Polyneoptera</taxon>
        <taxon>Dictyoptera</taxon>
        <taxon>Blattodea</taxon>
        <taxon>Blaberoidea</taxon>
        <taxon>Blaberidae</taxon>
        <taxon>Diplopterinae</taxon>
        <taxon>Diploptera</taxon>
    </lineage>
</organism>
<reference evidence="3" key="1">
    <citation type="journal article" date="2023" name="IScience">
        <title>Live-bearing cockroach genome reveals convergent evolutionary mechanisms linked to viviparity in insects and beyond.</title>
        <authorList>
            <person name="Fouks B."/>
            <person name="Harrison M.C."/>
            <person name="Mikhailova A.A."/>
            <person name="Marchal E."/>
            <person name="English S."/>
            <person name="Carruthers M."/>
            <person name="Jennings E.C."/>
            <person name="Chiamaka E.L."/>
            <person name="Frigard R.A."/>
            <person name="Pippel M."/>
            <person name="Attardo G.M."/>
            <person name="Benoit J.B."/>
            <person name="Bornberg-Bauer E."/>
            <person name="Tobe S.S."/>
        </authorList>
    </citation>
    <scope>NUCLEOTIDE SEQUENCE</scope>
    <source>
        <strain evidence="3">Stay&amp;Tobe</strain>
    </source>
</reference>
<protein>
    <submittedName>
        <fullName evidence="3">Uncharacterized protein</fullName>
    </submittedName>
</protein>
<keyword evidence="2" id="KW-0812">Transmembrane</keyword>
<name>A0AAD8A070_DIPPU</name>
<sequence length="120" mass="13689">GEVVNIRKALTESYTHSTSIFICGVIPIGLFQINIINNNLHMIVSRKIKYYRYLSGNSWRGAEKYDSSALFQQVSTNGSNGRRRCKKATTAEQTSKSGRLYRNSSSRDEQRNEKQLAFYA</sequence>
<evidence type="ECO:0000313" key="3">
    <source>
        <dbReference type="EMBL" id="KAJ9589606.1"/>
    </source>
</evidence>
<accession>A0AAD8A070</accession>
<keyword evidence="2" id="KW-1133">Transmembrane helix</keyword>
<keyword evidence="2" id="KW-0472">Membrane</keyword>
<dbReference type="EMBL" id="JASPKZ010004927">
    <property type="protein sequence ID" value="KAJ9589606.1"/>
    <property type="molecule type" value="Genomic_DNA"/>
</dbReference>
<reference evidence="3" key="2">
    <citation type="submission" date="2023-05" db="EMBL/GenBank/DDBJ databases">
        <authorList>
            <person name="Fouks B."/>
        </authorList>
    </citation>
    <scope>NUCLEOTIDE SEQUENCE</scope>
    <source>
        <strain evidence="3">Stay&amp;Tobe</strain>
        <tissue evidence="3">Testes</tissue>
    </source>
</reference>
<gene>
    <name evidence="3" type="ORF">L9F63_017191</name>
</gene>
<evidence type="ECO:0000256" key="1">
    <source>
        <dbReference type="SAM" id="MobiDB-lite"/>
    </source>
</evidence>
<comment type="caution">
    <text evidence="3">The sequence shown here is derived from an EMBL/GenBank/DDBJ whole genome shotgun (WGS) entry which is preliminary data.</text>
</comment>
<proteinExistence type="predicted"/>